<sequence>MDMTALARDLLEPVPAHRTAGVTVLRAADGAAEVALETPGALTNVIGSLHSGGLITLLDAVGLGAIIVASAASADFEGVVPLGRAASLEFLAPARGRLVARCRLSDEAQHALRPLLSGETDRARLSTHGEITDASGTLVCRGGFDWSVRRMPSSG</sequence>
<dbReference type="EMBL" id="JACEHE010000003">
    <property type="protein sequence ID" value="MBA2945696.1"/>
    <property type="molecule type" value="Genomic_DNA"/>
</dbReference>
<proteinExistence type="predicted"/>
<comment type="caution">
    <text evidence="1">The sequence shown here is derived from an EMBL/GenBank/DDBJ whole genome shotgun (WGS) entry which is preliminary data.</text>
</comment>
<protein>
    <submittedName>
        <fullName evidence="1">DUF4442 domain-containing protein</fullName>
    </submittedName>
</protein>
<dbReference type="InterPro" id="IPR027961">
    <property type="entry name" value="DUF4442"/>
</dbReference>
<gene>
    <name evidence="1" type="ORF">H1D24_07710</name>
</gene>
<dbReference type="InterPro" id="IPR029069">
    <property type="entry name" value="HotDog_dom_sf"/>
</dbReference>
<accession>A0A7W0I849</accession>
<dbReference type="SUPFAM" id="SSF54637">
    <property type="entry name" value="Thioesterase/thiol ester dehydrase-isomerase"/>
    <property type="match status" value="1"/>
</dbReference>
<name>A0A7W0I849_9ACTN</name>
<dbReference type="Proteomes" id="UP000545761">
    <property type="component" value="Unassembled WGS sequence"/>
</dbReference>
<dbReference type="Pfam" id="PF14539">
    <property type="entry name" value="DUF4442"/>
    <property type="match status" value="1"/>
</dbReference>
<evidence type="ECO:0000313" key="1">
    <source>
        <dbReference type="EMBL" id="MBA2945696.1"/>
    </source>
</evidence>
<organism evidence="1 2">
    <name type="scientific">Streptomyces himalayensis subsp. himalayensis</name>
    <dbReference type="NCBI Taxonomy" id="2756131"/>
    <lineage>
        <taxon>Bacteria</taxon>
        <taxon>Bacillati</taxon>
        <taxon>Actinomycetota</taxon>
        <taxon>Actinomycetes</taxon>
        <taxon>Kitasatosporales</taxon>
        <taxon>Streptomycetaceae</taxon>
        <taxon>Streptomyces</taxon>
        <taxon>Streptomyces himalayensis</taxon>
    </lineage>
</organism>
<reference evidence="1 2" key="1">
    <citation type="submission" date="2020-07" db="EMBL/GenBank/DDBJ databases">
        <title>Streptomyces isolated from Indian soil.</title>
        <authorList>
            <person name="Mandal S."/>
            <person name="Maiti P.K."/>
        </authorList>
    </citation>
    <scope>NUCLEOTIDE SEQUENCE [LARGE SCALE GENOMIC DNA]</scope>
    <source>
        <strain evidence="1 2">PSKA28</strain>
    </source>
</reference>
<dbReference type="AlphaFoldDB" id="A0A7W0I849"/>
<evidence type="ECO:0000313" key="2">
    <source>
        <dbReference type="Proteomes" id="UP000545761"/>
    </source>
</evidence>
<dbReference type="Gene3D" id="3.10.129.10">
    <property type="entry name" value="Hotdog Thioesterase"/>
    <property type="match status" value="1"/>
</dbReference>